<evidence type="ECO:0000313" key="1">
    <source>
        <dbReference type="EMBL" id="ABS45699.1"/>
    </source>
</evidence>
<protein>
    <submittedName>
        <fullName evidence="1">Uncharacterized protein</fullName>
    </submittedName>
</protein>
<keyword evidence="1" id="KW-0614">Plasmid</keyword>
<gene>
    <name evidence="1" type="ordered locus">YpsIP31758_B0024</name>
</gene>
<dbReference type="KEGG" id="ypi:YpsIP31758_B0024"/>
<accession>A0A0U1QTJ0</accession>
<dbReference type="AlphaFoldDB" id="A0A0U1QTJ0"/>
<evidence type="ECO:0000313" key="2">
    <source>
        <dbReference type="Proteomes" id="UP000002412"/>
    </source>
</evidence>
<name>A0A0U1QTJ0_YERP3</name>
<reference evidence="1 2" key="1">
    <citation type="journal article" date="2007" name="PLoS Genet.">
        <title>The complete genome sequence of Yersinia pseudotuberculosis IP31758, the causative agent of Far East scarlet-like fever.</title>
        <authorList>
            <person name="Eppinger M."/>
            <person name="Rosovitz M.J."/>
            <person name="Fricke W.F."/>
            <person name="Rasko D.A."/>
            <person name="Kokorina G."/>
            <person name="Fayolle C."/>
            <person name="Lindler L.E."/>
            <person name="Carniel E."/>
            <person name="Ravel J."/>
        </authorList>
    </citation>
    <scope>NUCLEOTIDE SEQUENCE [LARGE SCALE GENOMIC DNA]</scope>
    <source>
        <strain evidence="1 2">IP 31758</strain>
        <plasmid evidence="2">Plasmid plasmid_153kb</plasmid>
    </source>
</reference>
<dbReference type="HOGENOM" id="CLU_3279070_0_0_6"/>
<dbReference type="EMBL" id="CP000719">
    <property type="protein sequence ID" value="ABS45699.1"/>
    <property type="molecule type" value="Genomic_DNA"/>
</dbReference>
<dbReference type="Proteomes" id="UP000002412">
    <property type="component" value="Plasmid p_153kb"/>
</dbReference>
<organism evidence="1 2">
    <name type="scientific">Yersinia pseudotuberculosis serotype O:1b (strain IP 31758)</name>
    <dbReference type="NCBI Taxonomy" id="349747"/>
    <lineage>
        <taxon>Bacteria</taxon>
        <taxon>Pseudomonadati</taxon>
        <taxon>Pseudomonadota</taxon>
        <taxon>Gammaproteobacteria</taxon>
        <taxon>Enterobacterales</taxon>
        <taxon>Yersiniaceae</taxon>
        <taxon>Yersinia</taxon>
    </lineage>
</organism>
<proteinExistence type="predicted"/>
<geneLocation type="plasmid" evidence="2">
    <name>plasmid_153kb</name>
</geneLocation>
<sequence length="41" mass="4677">MLEQQRPTTIYTVDSPVIHTFTQKVALKLTALMLRAFLAND</sequence>